<evidence type="ECO:0000313" key="2">
    <source>
        <dbReference type="EMBL" id="UGX92934.1"/>
    </source>
</evidence>
<dbReference type="AlphaFoldDB" id="A0A7Z0QCS7"/>
<accession>A0A7Z0QCS7</accession>
<dbReference type="RefSeq" id="WP_166348521.1">
    <property type="nucleotide sequence ID" value="NZ_CP088280.1"/>
</dbReference>
<dbReference type="Proteomes" id="UP000564836">
    <property type="component" value="Chromosome"/>
</dbReference>
<evidence type="ECO:0008006" key="4">
    <source>
        <dbReference type="Google" id="ProtNLM"/>
    </source>
</evidence>
<dbReference type="SUPFAM" id="SSF81593">
    <property type="entry name" value="Nucleotidyltransferase substrate binding subunit/domain"/>
    <property type="match status" value="1"/>
</dbReference>
<reference evidence="2 3" key="3">
    <citation type="journal article" date="2022" name="Int. J. Syst. Evol. Microbiol.">
        <title>Strains of Bradyrhizobium barranii sp. nov. associated with legumes native to Canada are symbionts of soybeans and belong to different subspecies (subsp. barranii subsp. nov. and subsp. apii subsp. nov.) and symbiovars (sv. glycinearum and sv. septentrionale).</title>
        <authorList>
            <person name="Bromfield E.S.P."/>
            <person name="Cloutier S."/>
            <person name="Wasai-Hara S."/>
            <person name="Minamisawa K."/>
        </authorList>
    </citation>
    <scope>NUCLEOTIDE SEQUENCE [LARGE SCALE GENOMIC DNA]</scope>
    <source>
        <strain evidence="2 3">323S2</strain>
    </source>
</reference>
<protein>
    <recommendedName>
        <fullName evidence="4">HEPN domain-containing protein</fullName>
    </recommendedName>
</protein>
<reference evidence="1" key="2">
    <citation type="submission" date="2020-06" db="EMBL/GenBank/DDBJ databases">
        <title>Whole Genome Sequence of Bradyrhizobium sp. Strain 323S2.</title>
        <authorList>
            <person name="Bromfield E.S.P."/>
        </authorList>
    </citation>
    <scope>NUCLEOTIDE SEQUENCE [LARGE SCALE GENOMIC DNA]</scope>
    <source>
        <strain evidence="1">323S2</strain>
    </source>
</reference>
<proteinExistence type="predicted"/>
<evidence type="ECO:0000313" key="3">
    <source>
        <dbReference type="Proteomes" id="UP000564836"/>
    </source>
</evidence>
<reference evidence="2 3" key="1">
    <citation type="journal article" date="2017" name="Syst. Appl. Microbiol.">
        <title>Soybeans inoculated with root zone soils of Canadian native legumes harbour diverse and novel Bradyrhizobium spp. that possess agricultural potential.</title>
        <authorList>
            <person name="Bromfield E.S.P."/>
            <person name="Cloutier S."/>
            <person name="Tambong J.T."/>
            <person name="Tran Thi T.V."/>
        </authorList>
    </citation>
    <scope>NUCLEOTIDE SEQUENCE [LARGE SCALE GENOMIC DNA]</scope>
    <source>
        <strain evidence="2 3">323S2</strain>
    </source>
</reference>
<evidence type="ECO:0000313" key="1">
    <source>
        <dbReference type="EMBL" id="NYY91064.1"/>
    </source>
</evidence>
<dbReference type="Gene3D" id="1.20.120.330">
    <property type="entry name" value="Nucleotidyltransferases domain 2"/>
    <property type="match status" value="1"/>
</dbReference>
<dbReference type="EMBL" id="CP088280">
    <property type="protein sequence ID" value="UGX92934.1"/>
    <property type="molecule type" value="Genomic_DNA"/>
</dbReference>
<sequence>MRPPIFPPNRAGNDAQQFMHRARMFRDAAVKLVAYTNAEQNWPRYALLLHAIELALKAFVKQREMQGAQFSKLPSNHDLKAWYDLAVQSGLNDSPRITQNISLLTDLHFSHFARYPQDHPTPVPDLSLIADEAAEYLIDTITQIVNPR</sequence>
<gene>
    <name evidence="2" type="ORF">G6321_00046145</name>
    <name evidence="1" type="ORF">G6321_22245</name>
</gene>
<organism evidence="1">
    <name type="scientific">Bradyrhizobium barranii subsp. barranii</name>
    <dbReference type="NCBI Taxonomy" id="2823807"/>
    <lineage>
        <taxon>Bacteria</taxon>
        <taxon>Pseudomonadati</taxon>
        <taxon>Pseudomonadota</taxon>
        <taxon>Alphaproteobacteria</taxon>
        <taxon>Hyphomicrobiales</taxon>
        <taxon>Nitrobacteraceae</taxon>
        <taxon>Bradyrhizobium</taxon>
        <taxon>Bradyrhizobium barranii</taxon>
    </lineage>
</organism>
<name>A0A7Z0QCS7_9BRAD</name>
<dbReference type="EMBL" id="JACBFH010000001">
    <property type="protein sequence ID" value="NYY91064.1"/>
    <property type="molecule type" value="Genomic_DNA"/>
</dbReference>